<evidence type="ECO:0000256" key="5">
    <source>
        <dbReference type="ARBA" id="ARBA00022617"/>
    </source>
</evidence>
<dbReference type="InterPro" id="IPR036396">
    <property type="entry name" value="Cyt_P450_sf"/>
</dbReference>
<sequence>MLTVPILGSMAPVIFRRTSFPDFIRKMYNFNPDAKYVGFYAMTNPIILIRDLELVKAVFVKNFKTFPDRPSFENSDEFLITQNLFCLHGEKWYNMRSLISSCFSSGKMKTMFALMSEYAVNFSESLSTLPADKSDIDMKDLFTKYTNDIIAMCVYGIKVDSIKDPTNKFYVYGKDAAGTSGIRVAKFIFFRTFPKLWRILNLKLVNNCVSSFFLNIIKVTLHMHEGEHVTRPDMIHMMTNIRDKEGRRKLNMGDIAAQAFVFLFGGYETSSTTLSFAAHEIAANPEVQAKLRREIDEVLEESDSGEVTYETICRLEYLDAVVNEVLRFYPPVFLERTCDKTYELPPALPGERPFVMEKGMVCWIPVFAIHHNEQYYDDPDRFDPDRFLNNKTYHNSFHYMPFGLGPRMCLGKRFAMLTIKLLLFHLLARCELKPCARTTLPLRFSKKNLSMKPEGGFWLNVRRRTDI</sequence>
<evidence type="ECO:0000256" key="11">
    <source>
        <dbReference type="ARBA" id="ARBA00023033"/>
    </source>
</evidence>
<dbReference type="SUPFAM" id="SSF48264">
    <property type="entry name" value="Cytochrome P450"/>
    <property type="match status" value="1"/>
</dbReference>
<dbReference type="GO" id="GO:0005506">
    <property type="term" value="F:iron ion binding"/>
    <property type="evidence" value="ECO:0007669"/>
    <property type="project" value="InterPro"/>
</dbReference>
<gene>
    <name evidence="15" type="ORF">RF55_14329</name>
</gene>
<evidence type="ECO:0000313" key="16">
    <source>
        <dbReference type="Proteomes" id="UP000036403"/>
    </source>
</evidence>
<dbReference type="EMBL" id="LBMM01011774">
    <property type="protein sequence ID" value="KMQ86637.1"/>
    <property type="molecule type" value="Genomic_DNA"/>
</dbReference>
<evidence type="ECO:0000256" key="9">
    <source>
        <dbReference type="ARBA" id="ARBA00023002"/>
    </source>
</evidence>
<evidence type="ECO:0000256" key="13">
    <source>
        <dbReference type="PIRSR" id="PIRSR602401-1"/>
    </source>
</evidence>
<keyword evidence="9 14" id="KW-0560">Oxidoreductase</keyword>
<evidence type="ECO:0000313" key="15">
    <source>
        <dbReference type="EMBL" id="KMQ86637.1"/>
    </source>
</evidence>
<dbReference type="InterPro" id="IPR002401">
    <property type="entry name" value="Cyt_P450_E_grp-I"/>
</dbReference>
<keyword evidence="5 13" id="KW-0349">Heme</keyword>
<keyword evidence="7" id="KW-0256">Endoplasmic reticulum</keyword>
<keyword evidence="16" id="KW-1185">Reference proteome</keyword>
<accession>A0A0J7K8H7</accession>
<feature type="binding site" description="axial binding residue" evidence="13">
    <location>
        <position position="409"/>
    </location>
    <ligand>
        <name>heme</name>
        <dbReference type="ChEBI" id="CHEBI:30413"/>
    </ligand>
    <ligandPart>
        <name>Fe</name>
        <dbReference type="ChEBI" id="CHEBI:18248"/>
    </ligandPart>
</feature>
<keyword evidence="12" id="KW-0472">Membrane</keyword>
<dbReference type="PROSITE" id="PS00086">
    <property type="entry name" value="CYTOCHROME_P450"/>
    <property type="match status" value="1"/>
</dbReference>
<comment type="cofactor">
    <cofactor evidence="1 13">
        <name>heme</name>
        <dbReference type="ChEBI" id="CHEBI:30413"/>
    </cofactor>
</comment>
<protein>
    <submittedName>
        <fullName evidence="15">Cytochrome p450 9e2</fullName>
    </submittedName>
</protein>
<reference evidence="15 16" key="1">
    <citation type="submission" date="2015-04" db="EMBL/GenBank/DDBJ databases">
        <title>Lasius niger genome sequencing.</title>
        <authorList>
            <person name="Konorov E.A."/>
            <person name="Nikitin M.A."/>
            <person name="Kirill M.V."/>
            <person name="Chang P."/>
        </authorList>
    </citation>
    <scope>NUCLEOTIDE SEQUENCE [LARGE SCALE GENOMIC DNA]</scope>
    <source>
        <tissue evidence="15">Whole</tissue>
    </source>
</reference>
<keyword evidence="8" id="KW-0492">Microsome</keyword>
<evidence type="ECO:0000256" key="8">
    <source>
        <dbReference type="ARBA" id="ARBA00022848"/>
    </source>
</evidence>
<comment type="caution">
    <text evidence="15">The sequence shown here is derived from an EMBL/GenBank/DDBJ whole genome shotgun (WGS) entry which is preliminary data.</text>
</comment>
<dbReference type="AlphaFoldDB" id="A0A0J7K8H7"/>
<dbReference type="OrthoDB" id="2789670at2759"/>
<dbReference type="Pfam" id="PF00067">
    <property type="entry name" value="p450"/>
    <property type="match status" value="1"/>
</dbReference>
<evidence type="ECO:0000256" key="1">
    <source>
        <dbReference type="ARBA" id="ARBA00001971"/>
    </source>
</evidence>
<dbReference type="GO" id="GO:0005789">
    <property type="term" value="C:endoplasmic reticulum membrane"/>
    <property type="evidence" value="ECO:0007669"/>
    <property type="project" value="UniProtKB-SubCell"/>
</dbReference>
<proteinExistence type="inferred from homology"/>
<name>A0A0J7K8H7_LASNI</name>
<evidence type="ECO:0000256" key="6">
    <source>
        <dbReference type="ARBA" id="ARBA00022723"/>
    </source>
</evidence>
<keyword evidence="6 13" id="KW-0479">Metal-binding</keyword>
<dbReference type="PANTHER" id="PTHR24292:SF54">
    <property type="entry name" value="CYP9F3-RELATED"/>
    <property type="match status" value="1"/>
</dbReference>
<dbReference type="Proteomes" id="UP000036403">
    <property type="component" value="Unassembled WGS sequence"/>
</dbReference>
<comment type="similarity">
    <text evidence="4 14">Belongs to the cytochrome P450 family.</text>
</comment>
<keyword evidence="11 14" id="KW-0503">Monooxygenase</keyword>
<comment type="subcellular location">
    <subcellularLocation>
        <location evidence="3">Endoplasmic reticulum membrane</location>
        <topology evidence="3">Peripheral membrane protein</topology>
    </subcellularLocation>
    <subcellularLocation>
        <location evidence="2">Microsome membrane</location>
        <topology evidence="2">Peripheral membrane protein</topology>
    </subcellularLocation>
</comment>
<dbReference type="GO" id="GO:0004497">
    <property type="term" value="F:monooxygenase activity"/>
    <property type="evidence" value="ECO:0007669"/>
    <property type="project" value="UniProtKB-KW"/>
</dbReference>
<dbReference type="InterPro" id="IPR017972">
    <property type="entry name" value="Cyt_P450_CS"/>
</dbReference>
<dbReference type="Gene3D" id="1.10.630.10">
    <property type="entry name" value="Cytochrome P450"/>
    <property type="match status" value="1"/>
</dbReference>
<dbReference type="FunFam" id="1.10.630.10:FF:000042">
    <property type="entry name" value="Cytochrome P450"/>
    <property type="match status" value="1"/>
</dbReference>
<dbReference type="GO" id="GO:0020037">
    <property type="term" value="F:heme binding"/>
    <property type="evidence" value="ECO:0007669"/>
    <property type="project" value="InterPro"/>
</dbReference>
<dbReference type="PRINTS" id="PR00463">
    <property type="entry name" value="EP450I"/>
</dbReference>
<keyword evidence="10 13" id="KW-0408">Iron</keyword>
<dbReference type="PRINTS" id="PR00385">
    <property type="entry name" value="P450"/>
</dbReference>
<evidence type="ECO:0000256" key="4">
    <source>
        <dbReference type="ARBA" id="ARBA00010617"/>
    </source>
</evidence>
<evidence type="ECO:0000256" key="7">
    <source>
        <dbReference type="ARBA" id="ARBA00022824"/>
    </source>
</evidence>
<dbReference type="STRING" id="67767.A0A0J7K8H7"/>
<dbReference type="GO" id="GO:0016705">
    <property type="term" value="F:oxidoreductase activity, acting on paired donors, with incorporation or reduction of molecular oxygen"/>
    <property type="evidence" value="ECO:0007669"/>
    <property type="project" value="InterPro"/>
</dbReference>
<dbReference type="InterPro" id="IPR001128">
    <property type="entry name" value="Cyt_P450"/>
</dbReference>
<evidence type="ECO:0000256" key="12">
    <source>
        <dbReference type="ARBA" id="ARBA00023136"/>
    </source>
</evidence>
<dbReference type="InterPro" id="IPR050476">
    <property type="entry name" value="Insect_CytP450_Detox"/>
</dbReference>
<dbReference type="CDD" id="cd11056">
    <property type="entry name" value="CYP6-like"/>
    <property type="match status" value="1"/>
</dbReference>
<dbReference type="PANTHER" id="PTHR24292">
    <property type="entry name" value="CYTOCHROME P450"/>
    <property type="match status" value="1"/>
</dbReference>
<dbReference type="PaxDb" id="67767-A0A0J7K8H7"/>
<evidence type="ECO:0000256" key="2">
    <source>
        <dbReference type="ARBA" id="ARBA00004174"/>
    </source>
</evidence>
<evidence type="ECO:0000256" key="3">
    <source>
        <dbReference type="ARBA" id="ARBA00004406"/>
    </source>
</evidence>
<evidence type="ECO:0000256" key="14">
    <source>
        <dbReference type="RuleBase" id="RU000461"/>
    </source>
</evidence>
<evidence type="ECO:0000256" key="10">
    <source>
        <dbReference type="ARBA" id="ARBA00023004"/>
    </source>
</evidence>
<organism evidence="15 16">
    <name type="scientific">Lasius niger</name>
    <name type="common">Black garden ant</name>
    <dbReference type="NCBI Taxonomy" id="67767"/>
    <lineage>
        <taxon>Eukaryota</taxon>
        <taxon>Metazoa</taxon>
        <taxon>Ecdysozoa</taxon>
        <taxon>Arthropoda</taxon>
        <taxon>Hexapoda</taxon>
        <taxon>Insecta</taxon>
        <taxon>Pterygota</taxon>
        <taxon>Neoptera</taxon>
        <taxon>Endopterygota</taxon>
        <taxon>Hymenoptera</taxon>
        <taxon>Apocrita</taxon>
        <taxon>Aculeata</taxon>
        <taxon>Formicoidea</taxon>
        <taxon>Formicidae</taxon>
        <taxon>Formicinae</taxon>
        <taxon>Lasius</taxon>
        <taxon>Lasius</taxon>
    </lineage>
</organism>